<evidence type="ECO:0000256" key="3">
    <source>
        <dbReference type="ARBA" id="ARBA00023170"/>
    </source>
</evidence>
<keyword evidence="3" id="KW-0675">Receptor</keyword>
<keyword evidence="1" id="KW-0805">Transcription regulation</keyword>
<dbReference type="PROSITE" id="PS51843">
    <property type="entry name" value="NR_LBD"/>
    <property type="match status" value="1"/>
</dbReference>
<dbReference type="InterPro" id="IPR035500">
    <property type="entry name" value="NHR-like_dom_sf"/>
</dbReference>
<organism evidence="5 6">
    <name type="scientific">Heterorhabditis bacteriophora</name>
    <name type="common">Entomopathogenic nematode worm</name>
    <dbReference type="NCBI Taxonomy" id="37862"/>
    <lineage>
        <taxon>Eukaryota</taxon>
        <taxon>Metazoa</taxon>
        <taxon>Ecdysozoa</taxon>
        <taxon>Nematoda</taxon>
        <taxon>Chromadorea</taxon>
        <taxon>Rhabditida</taxon>
        <taxon>Rhabditina</taxon>
        <taxon>Rhabditomorpha</taxon>
        <taxon>Strongyloidea</taxon>
        <taxon>Heterorhabditidae</taxon>
        <taxon>Heterorhabditis</taxon>
    </lineage>
</organism>
<dbReference type="WBParaSite" id="Hba_17847">
    <property type="protein sequence ID" value="Hba_17847"/>
    <property type="gene ID" value="Hba_17847"/>
</dbReference>
<evidence type="ECO:0000256" key="2">
    <source>
        <dbReference type="ARBA" id="ARBA00023163"/>
    </source>
</evidence>
<dbReference type="Proteomes" id="UP000095283">
    <property type="component" value="Unplaced"/>
</dbReference>
<proteinExistence type="predicted"/>
<evidence type="ECO:0000259" key="4">
    <source>
        <dbReference type="PROSITE" id="PS51843"/>
    </source>
</evidence>
<protein>
    <submittedName>
        <fullName evidence="6">NR LBD domain-containing protein</fullName>
    </submittedName>
</protein>
<evidence type="ECO:0000313" key="5">
    <source>
        <dbReference type="Proteomes" id="UP000095283"/>
    </source>
</evidence>
<dbReference type="Gene3D" id="1.10.565.10">
    <property type="entry name" value="Retinoid X Receptor"/>
    <property type="match status" value="1"/>
</dbReference>
<accession>A0A1I7XJB6</accession>
<dbReference type="InterPro" id="IPR000536">
    <property type="entry name" value="Nucl_hrmn_rcpt_lig-bd"/>
</dbReference>
<evidence type="ECO:0000256" key="1">
    <source>
        <dbReference type="ARBA" id="ARBA00023015"/>
    </source>
</evidence>
<dbReference type="SUPFAM" id="SSF48508">
    <property type="entry name" value="Nuclear receptor ligand-binding domain"/>
    <property type="match status" value="1"/>
</dbReference>
<name>A0A1I7XJB6_HETBA</name>
<keyword evidence="2" id="KW-0804">Transcription</keyword>
<dbReference type="AlphaFoldDB" id="A0A1I7XJB6"/>
<dbReference type="Pfam" id="PF00104">
    <property type="entry name" value="Hormone_recep"/>
    <property type="match status" value="1"/>
</dbReference>
<keyword evidence="5" id="KW-1185">Reference proteome</keyword>
<sequence length="83" mass="9290">MAEIIPPMLQLQLSFEEFVALKAFVSWQGGTKLGEEEFKTLNEVNSIVLAISNISLSGRDVMRRQLDSIANSLHAHYTKANQL</sequence>
<feature type="domain" description="NR LBD" evidence="4">
    <location>
        <begin position="1"/>
        <end position="83"/>
    </location>
</feature>
<evidence type="ECO:0000313" key="6">
    <source>
        <dbReference type="WBParaSite" id="Hba_17847"/>
    </source>
</evidence>
<reference evidence="6" key="1">
    <citation type="submission" date="2016-11" db="UniProtKB">
        <authorList>
            <consortium name="WormBaseParasite"/>
        </authorList>
    </citation>
    <scope>IDENTIFICATION</scope>
</reference>